<dbReference type="Gene3D" id="3.40.50.150">
    <property type="entry name" value="Vaccinia Virus protein VP39"/>
    <property type="match status" value="1"/>
</dbReference>
<evidence type="ECO:0000313" key="7">
    <source>
        <dbReference type="EMBL" id="MBB6105405.1"/>
    </source>
</evidence>
<dbReference type="InterPro" id="IPR023095">
    <property type="entry name" value="Ade_MeTrfase_dom_2"/>
</dbReference>
<evidence type="ECO:0000256" key="5">
    <source>
        <dbReference type="ARBA" id="ARBA00022691"/>
    </source>
</evidence>
<organism evidence="7 8">
    <name type="scientific">Paraburkholderia bannensis</name>
    <dbReference type="NCBI Taxonomy" id="765414"/>
    <lineage>
        <taxon>Bacteria</taxon>
        <taxon>Pseudomonadati</taxon>
        <taxon>Pseudomonadota</taxon>
        <taxon>Betaproteobacteria</taxon>
        <taxon>Burkholderiales</taxon>
        <taxon>Burkholderiaceae</taxon>
        <taxon>Paraburkholderia</taxon>
    </lineage>
</organism>
<comment type="catalytic activity">
    <reaction evidence="6">
        <text>a 2'-deoxyadenosine in DNA + S-adenosyl-L-methionine = an N(6)-methyl-2'-deoxyadenosine in DNA + S-adenosyl-L-homocysteine + H(+)</text>
        <dbReference type="Rhea" id="RHEA:15197"/>
        <dbReference type="Rhea" id="RHEA-COMP:12418"/>
        <dbReference type="Rhea" id="RHEA-COMP:12419"/>
        <dbReference type="ChEBI" id="CHEBI:15378"/>
        <dbReference type="ChEBI" id="CHEBI:57856"/>
        <dbReference type="ChEBI" id="CHEBI:59789"/>
        <dbReference type="ChEBI" id="CHEBI:90615"/>
        <dbReference type="ChEBI" id="CHEBI:90616"/>
        <dbReference type="EC" id="2.1.1.72"/>
    </reaction>
</comment>
<evidence type="ECO:0000313" key="8">
    <source>
        <dbReference type="Proteomes" id="UP000571554"/>
    </source>
</evidence>
<dbReference type="GO" id="GO:0043565">
    <property type="term" value="F:sequence-specific DNA binding"/>
    <property type="evidence" value="ECO:0007669"/>
    <property type="project" value="TreeGrafter"/>
</dbReference>
<dbReference type="PANTHER" id="PTHR30481:SF2">
    <property type="entry name" value="SITE-SPECIFIC DNA-METHYLTRANSFERASE (ADENINE-SPECIFIC)"/>
    <property type="match status" value="1"/>
</dbReference>
<dbReference type="InterPro" id="IPR012263">
    <property type="entry name" value="M_m6A_EcoRV"/>
</dbReference>
<evidence type="ECO:0000256" key="2">
    <source>
        <dbReference type="ARBA" id="ARBA00011900"/>
    </source>
</evidence>
<sequence>MKTASPLRYPGGKWRVAPFFNRLLAANRLEGIDYVEPYAGGASLALSLLFQDKVGAVYLNDLDVAIYSFWWAALEHNQRFIDEVAAVEVTPDEWQRQRSIYMQGKRADPFALGFATFFLNRTNHSGIMNGGMIGGKAQRGEWKLDARFNKDDLISRVARVGSHRSRIHLSNLDALVFLSRLGHRRRERLIYLDPPYFKKGPDLYLNAYSPQDHAKVREAVENIEVPWVVSYDDIPEIRKLYAGVKTRGFDLLHNARTTRTGREVLFFSNSLRVPRSV</sequence>
<dbReference type="InterPro" id="IPR029063">
    <property type="entry name" value="SAM-dependent_MTases_sf"/>
</dbReference>
<dbReference type="AlphaFoldDB" id="A0A7W9WTJ9"/>
<evidence type="ECO:0000256" key="6">
    <source>
        <dbReference type="ARBA" id="ARBA00047942"/>
    </source>
</evidence>
<dbReference type="SUPFAM" id="SSF53335">
    <property type="entry name" value="S-adenosyl-L-methionine-dependent methyltransferases"/>
    <property type="match status" value="1"/>
</dbReference>
<dbReference type="GO" id="GO:0006298">
    <property type="term" value="P:mismatch repair"/>
    <property type="evidence" value="ECO:0007669"/>
    <property type="project" value="TreeGrafter"/>
</dbReference>
<evidence type="ECO:0000256" key="3">
    <source>
        <dbReference type="ARBA" id="ARBA00022603"/>
    </source>
</evidence>
<keyword evidence="5" id="KW-0949">S-adenosyl-L-methionine</keyword>
<dbReference type="Pfam" id="PF02086">
    <property type="entry name" value="MethyltransfD12"/>
    <property type="match status" value="1"/>
</dbReference>
<dbReference type="EC" id="2.1.1.72" evidence="2"/>
<name>A0A7W9WTJ9_9BURK</name>
<dbReference type="Gene3D" id="1.10.1020.10">
    <property type="entry name" value="Adenine-specific Methyltransferase, Domain 2"/>
    <property type="match status" value="1"/>
</dbReference>
<keyword evidence="8" id="KW-1185">Reference proteome</keyword>
<gene>
    <name evidence="7" type="ORF">F4827_005272</name>
</gene>
<evidence type="ECO:0000256" key="4">
    <source>
        <dbReference type="ARBA" id="ARBA00022679"/>
    </source>
</evidence>
<comment type="caution">
    <text evidence="7">The sequence shown here is derived from an EMBL/GenBank/DDBJ whole genome shotgun (WGS) entry which is preliminary data.</text>
</comment>
<comment type="similarity">
    <text evidence="1">Belongs to the N(4)/N(6)-methyltransferase family.</text>
</comment>
<dbReference type="RefSeq" id="WP_183728739.1">
    <property type="nucleotide sequence ID" value="NZ_JACHBW010000017.1"/>
</dbReference>
<keyword evidence="3 7" id="KW-0489">Methyltransferase</keyword>
<dbReference type="GO" id="GO:0009007">
    <property type="term" value="F:site-specific DNA-methyltransferase (adenine-specific) activity"/>
    <property type="evidence" value="ECO:0007669"/>
    <property type="project" value="UniProtKB-EC"/>
</dbReference>
<accession>A0A7W9WTJ9</accession>
<dbReference type="PANTHER" id="PTHR30481">
    <property type="entry name" value="DNA ADENINE METHYLASE"/>
    <property type="match status" value="1"/>
</dbReference>
<dbReference type="PIRSF" id="PIRSF000398">
    <property type="entry name" value="M_m6A_EcoRV"/>
    <property type="match status" value="1"/>
</dbReference>
<proteinExistence type="inferred from homology"/>
<dbReference type="GO" id="GO:0032259">
    <property type="term" value="P:methylation"/>
    <property type="evidence" value="ECO:0007669"/>
    <property type="project" value="UniProtKB-KW"/>
</dbReference>
<dbReference type="GO" id="GO:0009307">
    <property type="term" value="P:DNA restriction-modification system"/>
    <property type="evidence" value="ECO:0007669"/>
    <property type="project" value="InterPro"/>
</dbReference>
<protein>
    <recommendedName>
        <fullName evidence="2">site-specific DNA-methyltransferase (adenine-specific)</fullName>
        <ecNumber evidence="2">2.1.1.72</ecNumber>
    </recommendedName>
</protein>
<keyword evidence="4 7" id="KW-0808">Transferase</keyword>
<dbReference type="InterPro" id="IPR012327">
    <property type="entry name" value="MeTrfase_D12"/>
</dbReference>
<dbReference type="PRINTS" id="PR00505">
    <property type="entry name" value="D12N6MTFRASE"/>
</dbReference>
<dbReference type="EMBL" id="JACHBW010000017">
    <property type="protein sequence ID" value="MBB6105405.1"/>
    <property type="molecule type" value="Genomic_DNA"/>
</dbReference>
<dbReference type="Proteomes" id="UP000571554">
    <property type="component" value="Unassembled WGS sequence"/>
</dbReference>
<reference evidence="7 8" key="1">
    <citation type="submission" date="2020-08" db="EMBL/GenBank/DDBJ databases">
        <title>Above-ground endophytic microbial communities from plants in different locations in the United States.</title>
        <authorList>
            <person name="Frank C."/>
        </authorList>
    </citation>
    <scope>NUCLEOTIDE SEQUENCE [LARGE SCALE GENOMIC DNA]</scope>
    <source>
        <strain evidence="7 8">WP4_2_2</strain>
    </source>
</reference>
<evidence type="ECO:0000256" key="1">
    <source>
        <dbReference type="ARBA" id="ARBA00006594"/>
    </source>
</evidence>
<dbReference type="GO" id="GO:1904047">
    <property type="term" value="F:S-adenosyl-L-methionine binding"/>
    <property type="evidence" value="ECO:0007669"/>
    <property type="project" value="TreeGrafter"/>
</dbReference>